<evidence type="ECO:0000313" key="3">
    <source>
        <dbReference type="EMBL" id="OSS50043.1"/>
    </source>
</evidence>
<accession>A0A1Y2M1W3</accession>
<evidence type="ECO:0000256" key="1">
    <source>
        <dbReference type="SAM" id="Coils"/>
    </source>
</evidence>
<dbReference type="EMBL" id="KZ107842">
    <property type="protein sequence ID" value="OSS50043.1"/>
    <property type="molecule type" value="Genomic_DNA"/>
</dbReference>
<feature type="compositionally biased region" description="Pro residues" evidence="2">
    <location>
        <begin position="58"/>
        <end position="77"/>
    </location>
</feature>
<organism evidence="3 4">
    <name type="scientific">Epicoccum nigrum</name>
    <name type="common">Soil fungus</name>
    <name type="synonym">Epicoccum purpurascens</name>
    <dbReference type="NCBI Taxonomy" id="105696"/>
    <lineage>
        <taxon>Eukaryota</taxon>
        <taxon>Fungi</taxon>
        <taxon>Dikarya</taxon>
        <taxon>Ascomycota</taxon>
        <taxon>Pezizomycotina</taxon>
        <taxon>Dothideomycetes</taxon>
        <taxon>Pleosporomycetidae</taxon>
        <taxon>Pleosporales</taxon>
        <taxon>Pleosporineae</taxon>
        <taxon>Didymellaceae</taxon>
        <taxon>Epicoccum</taxon>
    </lineage>
</organism>
<sequence>MCGRAYYVDGHRYFSSYPRSHPLTIRSDKYGRRIKAASPSPEIKREETPEMKRGSSPSPEPSSPWPLPWPLSSPPAHPLKRRLYSPPSDLQSPATKKLKHDGEVAKPLRARSLTPWGPIHGILQPSLEGENEKLRLDIEDLRTEKNIQEQLNEALKEENAAAVAYTKTLEDQVRGLKNIVRGLREQRRGLTGESE</sequence>
<protein>
    <submittedName>
        <fullName evidence="3">Uncharacterized protein</fullName>
    </submittedName>
</protein>
<keyword evidence="1" id="KW-0175">Coiled coil</keyword>
<dbReference type="InParanoid" id="A0A1Y2M1W3"/>
<reference evidence="3 4" key="1">
    <citation type="journal article" date="2017" name="Genome Announc.">
        <title>Genome sequence of the saprophytic ascomycete Epicoccum nigrum ICMP 19927 strain isolated from New Zealand.</title>
        <authorList>
            <person name="Fokin M."/>
            <person name="Fleetwood D."/>
            <person name="Weir B.S."/>
            <person name="Villas-Boas S.G."/>
        </authorList>
    </citation>
    <scope>NUCLEOTIDE SEQUENCE [LARGE SCALE GENOMIC DNA]</scope>
    <source>
        <strain evidence="3 4">ICMP 19927</strain>
    </source>
</reference>
<proteinExistence type="predicted"/>
<feature type="compositionally biased region" description="Basic and acidic residues" evidence="2">
    <location>
        <begin position="42"/>
        <end position="53"/>
    </location>
</feature>
<evidence type="ECO:0000256" key="2">
    <source>
        <dbReference type="SAM" id="MobiDB-lite"/>
    </source>
</evidence>
<evidence type="ECO:0000313" key="4">
    <source>
        <dbReference type="Proteomes" id="UP000193240"/>
    </source>
</evidence>
<name>A0A1Y2M1W3_EPING</name>
<gene>
    <name evidence="3" type="ORF">B5807_05085</name>
</gene>
<dbReference type="AlphaFoldDB" id="A0A1Y2M1W3"/>
<keyword evidence="4" id="KW-1185">Reference proteome</keyword>
<feature type="region of interest" description="Disordered" evidence="2">
    <location>
        <begin position="26"/>
        <end position="104"/>
    </location>
</feature>
<feature type="coiled-coil region" evidence="1">
    <location>
        <begin position="124"/>
        <end position="186"/>
    </location>
</feature>
<dbReference type="Proteomes" id="UP000193240">
    <property type="component" value="Unassembled WGS sequence"/>
</dbReference>